<evidence type="ECO:0000256" key="1">
    <source>
        <dbReference type="SAM" id="MobiDB-lite"/>
    </source>
</evidence>
<proteinExistence type="predicted"/>
<evidence type="ECO:0000313" key="3">
    <source>
        <dbReference type="Proteomes" id="UP000265663"/>
    </source>
</evidence>
<evidence type="ECO:0000313" key="2">
    <source>
        <dbReference type="EMBL" id="RMZ71149.1"/>
    </source>
</evidence>
<name>A0A3M7M9U3_9PLEO</name>
<feature type="compositionally biased region" description="Polar residues" evidence="1">
    <location>
        <begin position="55"/>
        <end position="65"/>
    </location>
</feature>
<gene>
    <name evidence="2" type="ORF">GMOD_00005660</name>
</gene>
<protein>
    <submittedName>
        <fullName evidence="2">F-box domain-containing</fullName>
    </submittedName>
</protein>
<accession>A0A3M7M9U3</accession>
<feature type="region of interest" description="Disordered" evidence="1">
    <location>
        <begin position="367"/>
        <end position="442"/>
    </location>
</feature>
<feature type="compositionally biased region" description="Polar residues" evidence="1">
    <location>
        <begin position="137"/>
        <end position="154"/>
    </location>
</feature>
<dbReference type="AlphaFoldDB" id="A0A3M7M9U3"/>
<feature type="region of interest" description="Disordered" evidence="1">
    <location>
        <begin position="491"/>
        <end position="511"/>
    </location>
</feature>
<keyword evidence="3" id="KW-1185">Reference proteome</keyword>
<sequence length="601" mass="65608">MQDLDTAGMPKSMKPIMEPGLPESESPVPVQSRPLGRRISSTLSTILASFPVRRSTPQQDSNQRPMTAPPPEREGMIQPDSGVDCSPYSRQTSTPPAHIPLLSVSEEPCPYDPSMYHSFPSIERSRSSFCGMRSPKSRSSTPCNDCRSGSSLSHIKSVLQRKLSFQTKSQEPTQSHSSHRKHSSSSSEEGTHVVPSDIVAKRIGNPPRSASLPVPRPGSVHTPLQPDSVDHRSKSAKQDPATPVTPGASPKSAFVPKEVRPASPKLHHIHGLPNAKAYPFVHKREVTQHLAVIRAGSPSSLSDFAHAAQSRNTSSVSLTTDYSETIYYGPIISRAFSPTPERRRSPQMRRGNVLVEHTANRGGQVVAEHSNQEQPASTNQQLYHSNVSRGRQQHREREAPSTSLNVSSQIRGTVSGSEPTDGNQKPEPDVKPSLRGGDGSEPVHAPSCVLALKQLLLTCHNPRCEYNTSGPSSSDDSLPPVRIPDAAQITQAMQQTQGTAKLPRNRLRKDNKQGITYTTTQTPLKPLVCIDVPYPPPHTSHGFPYNTPNTQSSPQPALYSLIPPKTNTNLHSLLFSSPPSEALMLKKQYSYLTFPLHHSEP</sequence>
<feature type="compositionally biased region" description="Polar residues" evidence="1">
    <location>
        <begin position="400"/>
        <end position="423"/>
    </location>
</feature>
<dbReference type="OrthoDB" id="3801583at2759"/>
<dbReference type="EMBL" id="KE747826">
    <property type="protein sequence ID" value="RMZ71149.1"/>
    <property type="molecule type" value="Genomic_DNA"/>
</dbReference>
<feature type="region of interest" description="Disordered" evidence="1">
    <location>
        <begin position="124"/>
        <end position="255"/>
    </location>
</feature>
<feature type="compositionally biased region" description="Low complexity" evidence="1">
    <location>
        <begin position="491"/>
        <end position="500"/>
    </location>
</feature>
<dbReference type="Proteomes" id="UP000265663">
    <property type="component" value="Unassembled WGS sequence"/>
</dbReference>
<feature type="region of interest" description="Disordered" evidence="1">
    <location>
        <begin position="49"/>
        <end position="102"/>
    </location>
</feature>
<feature type="compositionally biased region" description="Basic and acidic residues" evidence="1">
    <location>
        <begin position="228"/>
        <end position="237"/>
    </location>
</feature>
<organism evidence="2 3">
    <name type="scientific">Pyrenophora seminiperda CCB06</name>
    <dbReference type="NCBI Taxonomy" id="1302712"/>
    <lineage>
        <taxon>Eukaryota</taxon>
        <taxon>Fungi</taxon>
        <taxon>Dikarya</taxon>
        <taxon>Ascomycota</taxon>
        <taxon>Pezizomycotina</taxon>
        <taxon>Dothideomycetes</taxon>
        <taxon>Pleosporomycetidae</taxon>
        <taxon>Pleosporales</taxon>
        <taxon>Pleosporineae</taxon>
        <taxon>Pleosporaceae</taxon>
        <taxon>Pyrenophora</taxon>
    </lineage>
</organism>
<reference evidence="2 3" key="1">
    <citation type="journal article" date="2014" name="PLoS ONE">
        <title>De novo Genome Assembly of the Fungal Plant Pathogen Pyrenophora semeniperda.</title>
        <authorList>
            <person name="Soliai M.M."/>
            <person name="Meyer S.E."/>
            <person name="Udall J.A."/>
            <person name="Elzinga D.E."/>
            <person name="Hermansen R.A."/>
            <person name="Bodily P.M."/>
            <person name="Hart A.A."/>
            <person name="Coleman C.E."/>
        </authorList>
    </citation>
    <scope>NUCLEOTIDE SEQUENCE [LARGE SCALE GENOMIC DNA]</scope>
    <source>
        <strain evidence="2 3">CCB06</strain>
        <tissue evidence="2">Mycelium</tissue>
    </source>
</reference>
<feature type="region of interest" description="Disordered" evidence="1">
    <location>
        <begin position="1"/>
        <end position="36"/>
    </location>
</feature>
<feature type="compositionally biased region" description="Polar residues" evidence="1">
    <location>
        <begin position="163"/>
        <end position="174"/>
    </location>
</feature>
<feature type="compositionally biased region" description="Polar residues" evidence="1">
    <location>
        <begin position="372"/>
        <end position="390"/>
    </location>
</feature>